<feature type="domain" description="Xylanolytic transcriptional activator regulatory" evidence="6">
    <location>
        <begin position="136"/>
        <end position="283"/>
    </location>
</feature>
<gene>
    <name evidence="7" type="ORF">G7Z17_g7237</name>
</gene>
<feature type="compositionally biased region" description="Basic and acidic residues" evidence="5">
    <location>
        <begin position="1"/>
        <end position="14"/>
    </location>
</feature>
<sequence length="427" mass="47952">MSNTHHDEQDKDGADSSPSNLHVPVACSSTPSAQASLTSSTDTTCPRPSEETAGFDISDGQKFLNELTSVESSNYLDIMETGDWQAWFPDDCGHYFEITASNHSPDFLDPNFADLSHPHTHHRNPGQQNQLPKNYDLSSAMIMNESIALFHSMLAIGSHSLNLRQDSPLAGTAKYPVLRFFDEALSMRQHFRDNPSIPGLQALLAMAHFSSQSGADSTSGLLADAALCIQTLRLHSNGDIEKWYLNQVERENARRAFWFFYSLEKPHCLYNGLFPLIHDDFIDHDSPALPSPFFGGIDWLSINTDYATLCSFILRQGCKHSATSTVKRLENMLDDWEKRLPFGCSVNPTQLSRAPSDYSALTLQERRLRVKSLYRYCFATIAIHCMQDETVQSREDADRGKEKCYAAAQDMLKTSYHISSADVVYDR</sequence>
<keyword evidence="8" id="KW-1185">Reference proteome</keyword>
<dbReference type="GO" id="GO:0003677">
    <property type="term" value="F:DNA binding"/>
    <property type="evidence" value="ECO:0007669"/>
    <property type="project" value="UniProtKB-KW"/>
</dbReference>
<protein>
    <recommendedName>
        <fullName evidence="6">Xylanolytic transcriptional activator regulatory domain-containing protein</fullName>
    </recommendedName>
</protein>
<dbReference type="GO" id="GO:0006351">
    <property type="term" value="P:DNA-templated transcription"/>
    <property type="evidence" value="ECO:0007669"/>
    <property type="project" value="InterPro"/>
</dbReference>
<evidence type="ECO:0000256" key="3">
    <source>
        <dbReference type="ARBA" id="ARBA00023125"/>
    </source>
</evidence>
<keyword evidence="3" id="KW-0238">DNA-binding</keyword>
<evidence type="ECO:0000313" key="7">
    <source>
        <dbReference type="EMBL" id="KAF7548171.1"/>
    </source>
</evidence>
<comment type="caution">
    <text evidence="7">The sequence shown here is derived from an EMBL/GenBank/DDBJ whole genome shotgun (WGS) entry which is preliminary data.</text>
</comment>
<dbReference type="Proteomes" id="UP000722485">
    <property type="component" value="Unassembled WGS sequence"/>
</dbReference>
<evidence type="ECO:0000256" key="1">
    <source>
        <dbReference type="ARBA" id="ARBA00004123"/>
    </source>
</evidence>
<evidence type="ECO:0000313" key="8">
    <source>
        <dbReference type="Proteomes" id="UP000722485"/>
    </source>
</evidence>
<dbReference type="EMBL" id="JAANBB010000156">
    <property type="protein sequence ID" value="KAF7548171.1"/>
    <property type="molecule type" value="Genomic_DNA"/>
</dbReference>
<organism evidence="7 8">
    <name type="scientific">Cylindrodendrum hubeiense</name>
    <dbReference type="NCBI Taxonomy" id="595255"/>
    <lineage>
        <taxon>Eukaryota</taxon>
        <taxon>Fungi</taxon>
        <taxon>Dikarya</taxon>
        <taxon>Ascomycota</taxon>
        <taxon>Pezizomycotina</taxon>
        <taxon>Sordariomycetes</taxon>
        <taxon>Hypocreomycetidae</taxon>
        <taxon>Hypocreales</taxon>
        <taxon>Nectriaceae</taxon>
        <taxon>Cylindrodendrum</taxon>
    </lineage>
</organism>
<evidence type="ECO:0000256" key="2">
    <source>
        <dbReference type="ARBA" id="ARBA00022723"/>
    </source>
</evidence>
<dbReference type="AlphaFoldDB" id="A0A9P5H418"/>
<dbReference type="GO" id="GO:0005634">
    <property type="term" value="C:nucleus"/>
    <property type="evidence" value="ECO:0007669"/>
    <property type="project" value="UniProtKB-SubCell"/>
</dbReference>
<dbReference type="InterPro" id="IPR007219">
    <property type="entry name" value="XnlR_reg_dom"/>
</dbReference>
<dbReference type="GO" id="GO:0008270">
    <property type="term" value="F:zinc ion binding"/>
    <property type="evidence" value="ECO:0007669"/>
    <property type="project" value="InterPro"/>
</dbReference>
<feature type="region of interest" description="Disordered" evidence="5">
    <location>
        <begin position="1"/>
        <end position="57"/>
    </location>
</feature>
<evidence type="ECO:0000256" key="4">
    <source>
        <dbReference type="ARBA" id="ARBA00023242"/>
    </source>
</evidence>
<keyword evidence="4" id="KW-0539">Nucleus</keyword>
<dbReference type="PANTHER" id="PTHR46910:SF3">
    <property type="entry name" value="HALOTOLERANCE PROTEIN 9-RELATED"/>
    <property type="match status" value="1"/>
</dbReference>
<accession>A0A9P5H418</accession>
<proteinExistence type="predicted"/>
<dbReference type="Pfam" id="PF04082">
    <property type="entry name" value="Fungal_trans"/>
    <property type="match status" value="1"/>
</dbReference>
<dbReference type="GO" id="GO:0003700">
    <property type="term" value="F:DNA-binding transcription factor activity"/>
    <property type="evidence" value="ECO:0007669"/>
    <property type="project" value="InterPro"/>
</dbReference>
<evidence type="ECO:0000259" key="6">
    <source>
        <dbReference type="Pfam" id="PF04082"/>
    </source>
</evidence>
<feature type="compositionally biased region" description="Polar residues" evidence="5">
    <location>
        <begin position="27"/>
        <end position="46"/>
    </location>
</feature>
<keyword evidence="2" id="KW-0479">Metal-binding</keyword>
<name>A0A9P5H418_9HYPO</name>
<dbReference type="CDD" id="cd12148">
    <property type="entry name" value="fungal_TF_MHR"/>
    <property type="match status" value="1"/>
</dbReference>
<dbReference type="PANTHER" id="PTHR46910">
    <property type="entry name" value="TRANSCRIPTION FACTOR PDR1"/>
    <property type="match status" value="1"/>
</dbReference>
<reference evidence="7" key="1">
    <citation type="submission" date="2020-03" db="EMBL/GenBank/DDBJ databases">
        <title>Draft Genome Sequence of Cylindrodendrum hubeiense.</title>
        <authorList>
            <person name="Buettner E."/>
            <person name="Kellner H."/>
        </authorList>
    </citation>
    <scope>NUCLEOTIDE SEQUENCE</scope>
    <source>
        <strain evidence="7">IHI 201604</strain>
    </source>
</reference>
<evidence type="ECO:0000256" key="5">
    <source>
        <dbReference type="SAM" id="MobiDB-lite"/>
    </source>
</evidence>
<dbReference type="InterPro" id="IPR050987">
    <property type="entry name" value="AtrR-like"/>
</dbReference>
<dbReference type="OrthoDB" id="39175at2759"/>
<comment type="subcellular location">
    <subcellularLocation>
        <location evidence="1">Nucleus</location>
    </subcellularLocation>
</comment>